<dbReference type="GO" id="GO:0008794">
    <property type="term" value="F:arsenate reductase (glutaredoxin) activity"/>
    <property type="evidence" value="ECO:0007669"/>
    <property type="project" value="UniProtKB-UniRule"/>
</dbReference>
<dbReference type="Pfam" id="PF03960">
    <property type="entry name" value="ArsC"/>
    <property type="match status" value="1"/>
</dbReference>
<dbReference type="EC" id="1.20.4.1" evidence="4"/>
<reference evidence="5" key="1">
    <citation type="journal article" date="2014" name="Int. J. Syst. Evol. Microbiol.">
        <title>Complete genome sequence of Corynebacterium casei LMG S-19264T (=DSM 44701T), isolated from a smear-ripened cheese.</title>
        <authorList>
            <consortium name="US DOE Joint Genome Institute (JGI-PGF)"/>
            <person name="Walter F."/>
            <person name="Albersmeier A."/>
            <person name="Kalinowski J."/>
            <person name="Ruckert C."/>
        </authorList>
    </citation>
    <scope>NUCLEOTIDE SEQUENCE</scope>
    <source>
        <strain evidence="5">CGMCC 1.10998</strain>
    </source>
</reference>
<sequence>MEHALITIYHNPRCSKSRETLALVQEVAERDGQPLNVIDYLKTPPDLAALKDLRAQLGGDVRAMLRDNEEEYASLGLAGADDAALLAAIAAHSRLLQRPIVSYQGRAIIGRPPENVLALFGKNN</sequence>
<organism evidence="5 6">
    <name type="scientific">Undibacterium terreum</name>
    <dbReference type="NCBI Taxonomy" id="1224302"/>
    <lineage>
        <taxon>Bacteria</taxon>
        <taxon>Pseudomonadati</taxon>
        <taxon>Pseudomonadota</taxon>
        <taxon>Betaproteobacteria</taxon>
        <taxon>Burkholderiales</taxon>
        <taxon>Oxalobacteraceae</taxon>
        <taxon>Undibacterium</taxon>
    </lineage>
</organism>
<dbReference type="Gene3D" id="3.40.30.10">
    <property type="entry name" value="Glutaredoxin"/>
    <property type="match status" value="1"/>
</dbReference>
<dbReference type="PROSITE" id="PS51353">
    <property type="entry name" value="ARSC"/>
    <property type="match status" value="1"/>
</dbReference>
<keyword evidence="6" id="KW-1185">Reference proteome</keyword>
<dbReference type="Proteomes" id="UP000637423">
    <property type="component" value="Unassembled WGS sequence"/>
</dbReference>
<dbReference type="InterPro" id="IPR006659">
    <property type="entry name" value="Arsenate_reductase"/>
</dbReference>
<proteinExistence type="inferred from homology"/>
<reference evidence="5" key="2">
    <citation type="submission" date="2020-09" db="EMBL/GenBank/DDBJ databases">
        <authorList>
            <person name="Sun Q."/>
            <person name="Zhou Y."/>
        </authorList>
    </citation>
    <scope>NUCLEOTIDE SEQUENCE</scope>
    <source>
        <strain evidence="5">CGMCC 1.10998</strain>
    </source>
</reference>
<dbReference type="PANTHER" id="PTHR30041:SF4">
    <property type="entry name" value="ARSENATE REDUCTASE"/>
    <property type="match status" value="1"/>
</dbReference>
<protein>
    <recommendedName>
        <fullName evidence="4">Arsenate reductase</fullName>
        <ecNumber evidence="4">1.20.4.1</ecNumber>
    </recommendedName>
</protein>
<evidence type="ECO:0000313" key="5">
    <source>
        <dbReference type="EMBL" id="GGC98350.1"/>
    </source>
</evidence>
<evidence type="ECO:0000256" key="2">
    <source>
        <dbReference type="ARBA" id="ARBA00023002"/>
    </source>
</evidence>
<evidence type="ECO:0000256" key="4">
    <source>
        <dbReference type="RuleBase" id="RU362029"/>
    </source>
</evidence>
<comment type="similarity">
    <text evidence="1 3 4">Belongs to the ArsC family.</text>
</comment>
<dbReference type="InterPro" id="IPR036249">
    <property type="entry name" value="Thioredoxin-like_sf"/>
</dbReference>
<dbReference type="PANTHER" id="PTHR30041">
    <property type="entry name" value="ARSENATE REDUCTASE"/>
    <property type="match status" value="1"/>
</dbReference>
<comment type="catalytic activity">
    <reaction evidence="4">
        <text>[glutaredoxin]-dithiol + arsenate + glutathione + H(+) = glutathionyl-S-S-[glutaredoxin] + arsenite + H2O</text>
        <dbReference type="Rhea" id="RHEA:22016"/>
        <dbReference type="Rhea" id="RHEA-COMP:10729"/>
        <dbReference type="Rhea" id="RHEA-COMP:17668"/>
        <dbReference type="ChEBI" id="CHEBI:15377"/>
        <dbReference type="ChEBI" id="CHEBI:15378"/>
        <dbReference type="ChEBI" id="CHEBI:29242"/>
        <dbReference type="ChEBI" id="CHEBI:29950"/>
        <dbReference type="ChEBI" id="CHEBI:48597"/>
        <dbReference type="ChEBI" id="CHEBI:57925"/>
        <dbReference type="ChEBI" id="CHEBI:146199"/>
        <dbReference type="EC" id="1.20.4.1"/>
    </reaction>
</comment>
<comment type="caution">
    <text evidence="5">The sequence shown here is derived from an EMBL/GenBank/DDBJ whole genome shotgun (WGS) entry which is preliminary data.</text>
</comment>
<keyword evidence="2 4" id="KW-0560">Oxidoreductase</keyword>
<evidence type="ECO:0000313" key="6">
    <source>
        <dbReference type="Proteomes" id="UP000637423"/>
    </source>
</evidence>
<dbReference type="EMBL" id="BMED01000007">
    <property type="protein sequence ID" value="GGC98350.1"/>
    <property type="molecule type" value="Genomic_DNA"/>
</dbReference>
<dbReference type="SUPFAM" id="SSF52833">
    <property type="entry name" value="Thioredoxin-like"/>
    <property type="match status" value="1"/>
</dbReference>
<evidence type="ECO:0000256" key="1">
    <source>
        <dbReference type="ARBA" id="ARBA00007198"/>
    </source>
</evidence>
<accession>A0A916V144</accession>
<evidence type="ECO:0000256" key="3">
    <source>
        <dbReference type="PROSITE-ProRule" id="PRU01282"/>
    </source>
</evidence>
<dbReference type="NCBIfam" id="TIGR00014">
    <property type="entry name" value="arsC"/>
    <property type="match status" value="1"/>
</dbReference>
<dbReference type="AlphaFoldDB" id="A0A916V144"/>
<gene>
    <name evidence="5" type="ORF">GCM10011396_52390</name>
</gene>
<name>A0A916V144_9BURK</name>
<dbReference type="InterPro" id="IPR006660">
    <property type="entry name" value="Arsenate_reductase-like"/>
</dbReference>